<dbReference type="EMBL" id="CP020121">
    <property type="protein sequence ID" value="AQZ99085.1"/>
    <property type="molecule type" value="Genomic_DNA"/>
</dbReference>
<dbReference type="KEGG" id="cke:B5M06_13305"/>
<gene>
    <name evidence="1" type="ORF">B5M06_13305</name>
</gene>
<name>A0A1V0BGL9_9BURK</name>
<sequence length="483" mass="52600">MALGNVVSTQVSTVRVWNAYLSPKTVIGLDGVDEGIEITPPAALPMVLSAMQETNWLVAVTPDGPAVLDAYVGWLFDGASTRPLHLTGNRIVPWGFAPNWSSPLLETLSWLTNILANNRGAEQRRSLRAAPRKGWQASFTAEGAERALFDLSMAGWGRRVWALPVWVDVLQLDAALPAGSSAIACDTTGRDFRVGGLALLRGETAFDTEAVEILDMTAAGLTLKRVTQSTWPAGTKLYPLRSARLTEMPQTTRRTDALLQVDCSFELTESANWPAALPSTLYRGRPVFAQRPDESTDLSHSYERLTLLLDNTTGNTAVTDTAGKGFVLQQHRWCLAGRAEHSAWRSLLYALQGRAKSIWLPTHAQDLVPVEPLSGSLLKVQRVGYARFGVGQLGRQDIRIELADGSVLMRRITAAVARGPIEELVVDADFPGVIQPGQVARISYMALCRLASDDIELEHLTDQDGVARCAITLRGVRDDLEVA</sequence>
<dbReference type="OrthoDB" id="6986040at2"/>
<accession>A0A1V0BGL9</accession>
<proteinExistence type="predicted"/>
<evidence type="ECO:0000313" key="2">
    <source>
        <dbReference type="Proteomes" id="UP000242792"/>
    </source>
</evidence>
<reference evidence="1 2" key="1">
    <citation type="submission" date="2017-03" db="EMBL/GenBank/DDBJ databases">
        <title>Rapid Whole Genome Sequencing of Comamonas kerstersii Causing Continuous ambulatory Peritoneal Dialysis-Associated Peritonitis.</title>
        <authorList>
            <person name="Zheng B."/>
        </authorList>
    </citation>
    <scope>NUCLEOTIDE SEQUENCE [LARGE SCALE GENOMIC DNA]</scope>
    <source>
        <strain evidence="1 2">8943</strain>
    </source>
</reference>
<dbReference type="Proteomes" id="UP000242792">
    <property type="component" value="Chromosome"/>
</dbReference>
<evidence type="ECO:0000313" key="1">
    <source>
        <dbReference type="EMBL" id="AQZ99085.1"/>
    </source>
</evidence>
<organism evidence="1 2">
    <name type="scientific">Comamonas kerstersii</name>
    <dbReference type="NCBI Taxonomy" id="225992"/>
    <lineage>
        <taxon>Bacteria</taxon>
        <taxon>Pseudomonadati</taxon>
        <taxon>Pseudomonadota</taxon>
        <taxon>Betaproteobacteria</taxon>
        <taxon>Burkholderiales</taxon>
        <taxon>Comamonadaceae</taxon>
        <taxon>Comamonas</taxon>
    </lineage>
</organism>
<protein>
    <submittedName>
        <fullName evidence="1">Uncharacterized protein</fullName>
    </submittedName>
</protein>
<dbReference type="AlphaFoldDB" id="A0A1V0BGL9"/>